<feature type="transmembrane region" description="Helical" evidence="6">
    <location>
        <begin position="38"/>
        <end position="60"/>
    </location>
</feature>
<dbReference type="Proteomes" id="UP000562045">
    <property type="component" value="Unassembled WGS sequence"/>
</dbReference>
<protein>
    <submittedName>
        <fullName evidence="7">Mn2+/Fe2+ NRAMP family transporter</fullName>
    </submittedName>
</protein>
<dbReference type="PANTHER" id="PTHR11706:SF33">
    <property type="entry name" value="NATURAL RESISTANCE-ASSOCIATED MACROPHAGE PROTEIN 2"/>
    <property type="match status" value="1"/>
</dbReference>
<dbReference type="Pfam" id="PF01566">
    <property type="entry name" value="Nramp"/>
    <property type="match status" value="1"/>
</dbReference>
<evidence type="ECO:0000256" key="4">
    <source>
        <dbReference type="ARBA" id="ARBA00022989"/>
    </source>
</evidence>
<gene>
    <name evidence="7" type="ORF">BJ993_003018</name>
</gene>
<name>A0A7Y9ZKB7_9ACTN</name>
<evidence type="ECO:0000256" key="6">
    <source>
        <dbReference type="SAM" id="Phobius"/>
    </source>
</evidence>
<feature type="transmembrane region" description="Helical" evidence="6">
    <location>
        <begin position="180"/>
        <end position="203"/>
    </location>
</feature>
<dbReference type="InterPro" id="IPR001046">
    <property type="entry name" value="NRAMP_fam"/>
</dbReference>
<dbReference type="PANTHER" id="PTHR11706">
    <property type="entry name" value="SOLUTE CARRIER PROTEIN FAMILY 11 MEMBER"/>
    <property type="match status" value="1"/>
</dbReference>
<dbReference type="AlphaFoldDB" id="A0A7Y9ZKB7"/>
<keyword evidence="3 6" id="KW-0812">Transmembrane</keyword>
<dbReference type="GO" id="GO:0015086">
    <property type="term" value="F:cadmium ion transmembrane transporter activity"/>
    <property type="evidence" value="ECO:0007669"/>
    <property type="project" value="TreeGrafter"/>
</dbReference>
<comment type="subcellular location">
    <subcellularLocation>
        <location evidence="1">Membrane</location>
        <topology evidence="1">Multi-pass membrane protein</topology>
    </subcellularLocation>
</comment>
<proteinExistence type="predicted"/>
<evidence type="ECO:0000256" key="1">
    <source>
        <dbReference type="ARBA" id="ARBA00004141"/>
    </source>
</evidence>
<evidence type="ECO:0000313" key="7">
    <source>
        <dbReference type="EMBL" id="NYI45938.1"/>
    </source>
</evidence>
<comment type="caution">
    <text evidence="7">The sequence shown here is derived from an EMBL/GenBank/DDBJ whole genome shotgun (WGS) entry which is preliminary data.</text>
</comment>
<dbReference type="GO" id="GO:0034755">
    <property type="term" value="P:iron ion transmembrane transport"/>
    <property type="evidence" value="ECO:0007669"/>
    <property type="project" value="TreeGrafter"/>
</dbReference>
<evidence type="ECO:0000256" key="2">
    <source>
        <dbReference type="ARBA" id="ARBA00022448"/>
    </source>
</evidence>
<feature type="transmembrane region" description="Helical" evidence="6">
    <location>
        <begin position="385"/>
        <end position="404"/>
    </location>
</feature>
<keyword evidence="5 6" id="KW-0472">Membrane</keyword>
<organism evidence="7 8">
    <name type="scientific">Nocardioides aromaticivorans</name>
    <dbReference type="NCBI Taxonomy" id="200618"/>
    <lineage>
        <taxon>Bacteria</taxon>
        <taxon>Bacillati</taxon>
        <taxon>Actinomycetota</taxon>
        <taxon>Actinomycetes</taxon>
        <taxon>Propionibacteriales</taxon>
        <taxon>Nocardioidaceae</taxon>
        <taxon>Nocardioides</taxon>
    </lineage>
</organism>
<accession>A0A7Y9ZKB7</accession>
<keyword evidence="4 6" id="KW-1133">Transmembrane helix</keyword>
<feature type="transmembrane region" description="Helical" evidence="6">
    <location>
        <begin position="112"/>
        <end position="129"/>
    </location>
</feature>
<feature type="transmembrane region" description="Helical" evidence="6">
    <location>
        <begin position="224"/>
        <end position="247"/>
    </location>
</feature>
<feature type="transmembrane region" description="Helical" evidence="6">
    <location>
        <begin position="316"/>
        <end position="335"/>
    </location>
</feature>
<evidence type="ECO:0000256" key="3">
    <source>
        <dbReference type="ARBA" id="ARBA00022692"/>
    </source>
</evidence>
<sequence length="410" mass="42779">MKRYLNVLLGVLTAIGGFVDIGDLVTNAQVGARFGLSLVWVVVLGVVGICVFAEMSGRIAAVSGRATFDLVRERLGPRMGFLNLVGSMLVTLLTFIAEIGGVALALQLVSSVNHVLLVPFVAAAVWIVLWRAKFSSIENVLGLLGLTLIGFAVALWQLGPDWGELASTLSPAEKPGAESWATYAFFGVALFGAAMTPYEVFFFSSGGVEERWTSKDIGVMRANVLIGFPLGGILSVAIAGCAAVVLMPQGIAVETLGQVGLPVAVALGKVGLAVVVLGFFAATFGAACETGLSTGYSLAQYFGFQWGKYVRTPEAAGFHVILLVMTVLAAGVLLTGVDPIMVTEISVVFSAVALPLTYFPILVVANDPDYLGEHRNGRLANLLGLVYLVVIVVAAVAAIPLIIATSMGQG</sequence>
<evidence type="ECO:0000256" key="5">
    <source>
        <dbReference type="ARBA" id="ARBA00023136"/>
    </source>
</evidence>
<dbReference type="RefSeq" id="WP_179649672.1">
    <property type="nucleotide sequence ID" value="NZ_JACBZM010000001.1"/>
</dbReference>
<reference evidence="7 8" key="1">
    <citation type="submission" date="2020-07" db="EMBL/GenBank/DDBJ databases">
        <title>Sequencing the genomes of 1000 actinobacteria strains.</title>
        <authorList>
            <person name="Klenk H.-P."/>
        </authorList>
    </citation>
    <scope>NUCLEOTIDE SEQUENCE [LARGE SCALE GENOMIC DNA]</scope>
    <source>
        <strain evidence="7 8">DSM 15131</strain>
    </source>
</reference>
<keyword evidence="2" id="KW-0813">Transport</keyword>
<feature type="transmembrane region" description="Helical" evidence="6">
    <location>
        <begin position="81"/>
        <end position="106"/>
    </location>
</feature>
<dbReference type="GO" id="GO:0005886">
    <property type="term" value="C:plasma membrane"/>
    <property type="evidence" value="ECO:0007669"/>
    <property type="project" value="TreeGrafter"/>
</dbReference>
<feature type="transmembrane region" description="Helical" evidence="6">
    <location>
        <begin position="259"/>
        <end position="280"/>
    </location>
</feature>
<dbReference type="GO" id="GO:0005384">
    <property type="term" value="F:manganese ion transmembrane transporter activity"/>
    <property type="evidence" value="ECO:0007669"/>
    <property type="project" value="TreeGrafter"/>
</dbReference>
<feature type="transmembrane region" description="Helical" evidence="6">
    <location>
        <begin position="141"/>
        <end position="160"/>
    </location>
</feature>
<feature type="transmembrane region" description="Helical" evidence="6">
    <location>
        <begin position="347"/>
        <end position="365"/>
    </location>
</feature>
<evidence type="ECO:0000313" key="8">
    <source>
        <dbReference type="Proteomes" id="UP000562045"/>
    </source>
</evidence>
<dbReference type="EMBL" id="JACBZM010000001">
    <property type="protein sequence ID" value="NYI45938.1"/>
    <property type="molecule type" value="Genomic_DNA"/>
</dbReference>